<reference evidence="1 2" key="1">
    <citation type="submission" date="2024-02" db="EMBL/GenBank/DDBJ databases">
        <title>De novo assembly and annotation of 12 fungi associated with fruit tree decline syndrome in Ontario, Canada.</title>
        <authorList>
            <person name="Sulman M."/>
            <person name="Ellouze W."/>
            <person name="Ilyukhin E."/>
        </authorList>
    </citation>
    <scope>NUCLEOTIDE SEQUENCE [LARGE SCALE GENOMIC DNA]</scope>
    <source>
        <strain evidence="1 2">FDS-637</strain>
    </source>
</reference>
<dbReference type="GeneID" id="92005754"/>
<evidence type="ECO:0000313" key="1">
    <source>
        <dbReference type="EMBL" id="KAL0262699.1"/>
    </source>
</evidence>
<keyword evidence="2" id="KW-1185">Reference proteome</keyword>
<comment type="caution">
    <text evidence="1">The sequence shown here is derived from an EMBL/GenBank/DDBJ whole genome shotgun (WGS) entry which is preliminary data.</text>
</comment>
<dbReference type="EMBL" id="JAJVCZ030000002">
    <property type="protein sequence ID" value="KAL0262699.1"/>
    <property type="molecule type" value="Genomic_DNA"/>
</dbReference>
<protein>
    <submittedName>
        <fullName evidence="1">Uncharacterized protein</fullName>
    </submittedName>
</protein>
<organism evidence="1 2">
    <name type="scientific">Diplodia seriata</name>
    <dbReference type="NCBI Taxonomy" id="420778"/>
    <lineage>
        <taxon>Eukaryota</taxon>
        <taxon>Fungi</taxon>
        <taxon>Dikarya</taxon>
        <taxon>Ascomycota</taxon>
        <taxon>Pezizomycotina</taxon>
        <taxon>Dothideomycetes</taxon>
        <taxon>Dothideomycetes incertae sedis</taxon>
        <taxon>Botryosphaeriales</taxon>
        <taxon>Botryosphaeriaceae</taxon>
        <taxon>Diplodia</taxon>
    </lineage>
</organism>
<proteinExistence type="predicted"/>
<dbReference type="RefSeq" id="XP_066635728.1">
    <property type="nucleotide sequence ID" value="XM_066773161.1"/>
</dbReference>
<gene>
    <name evidence="1" type="ORF">SLS55_001669</name>
</gene>
<dbReference type="Proteomes" id="UP001430584">
    <property type="component" value="Unassembled WGS sequence"/>
</dbReference>
<evidence type="ECO:0000313" key="2">
    <source>
        <dbReference type="Proteomes" id="UP001430584"/>
    </source>
</evidence>
<accession>A0ABR3CQ51</accession>
<name>A0ABR3CQ51_9PEZI</name>
<sequence length="104" mass="11762">MGLDQQLSEYAANGRNTRITLEYILRLSKYKVLRGESVAGSVEFQDHIEQLIDYCTREGLWRAHGVGVKYALMDELAMSLTVVRLKRIQKDISTDSITSVKVGN</sequence>